<organism evidence="1 2">
    <name type="scientific">Pseudomonas putida</name>
    <name type="common">Arthrobacter siderocapsulatus</name>
    <dbReference type="NCBI Taxonomy" id="303"/>
    <lineage>
        <taxon>Bacteria</taxon>
        <taxon>Pseudomonadati</taxon>
        <taxon>Pseudomonadota</taxon>
        <taxon>Gammaproteobacteria</taxon>
        <taxon>Pseudomonadales</taxon>
        <taxon>Pseudomonadaceae</taxon>
        <taxon>Pseudomonas</taxon>
    </lineage>
</organism>
<evidence type="ECO:0000313" key="2">
    <source>
        <dbReference type="Proteomes" id="UP000251617"/>
    </source>
</evidence>
<dbReference type="AlphaFoldDB" id="A0AAD0LBJ0"/>
<reference evidence="1 2" key="1">
    <citation type="submission" date="2018-06" db="EMBL/GenBank/DDBJ databases">
        <title>The genome of Pseudomonas putida NX-1, a lignin degrader.</title>
        <authorList>
            <person name="Xu Z."/>
        </authorList>
    </citation>
    <scope>NUCLEOTIDE SEQUENCE [LARGE SCALE GENOMIC DNA]</scope>
    <source>
        <strain evidence="1 2">NX-1</strain>
    </source>
</reference>
<evidence type="ECO:0000313" key="1">
    <source>
        <dbReference type="EMBL" id="AXA25659.1"/>
    </source>
</evidence>
<name>A0AAD0LBJ0_PSEPU</name>
<accession>A0AAD0LBJ0</accession>
<dbReference type="EMBL" id="CP030750">
    <property type="protein sequence ID" value="AXA25659.1"/>
    <property type="molecule type" value="Genomic_DNA"/>
</dbReference>
<gene>
    <name evidence="1" type="ORF">C1S65_16620</name>
</gene>
<sequence length="85" mass="9327">MPAPSSFHSHADGRGSRDVFVNGIKIDNVIWCDTDAGVCVYAPRPIKAKRPGRDTVYTRRLRGTVKVFATGGYCSNAPSRQRMGE</sequence>
<protein>
    <submittedName>
        <fullName evidence="1">Uncharacterized protein</fullName>
    </submittedName>
</protein>
<proteinExistence type="predicted"/>
<dbReference type="Proteomes" id="UP000251617">
    <property type="component" value="Chromosome"/>
</dbReference>